<proteinExistence type="predicted"/>
<dbReference type="AlphaFoldDB" id="A0A480AEA6"/>
<evidence type="ECO:0000313" key="2">
    <source>
        <dbReference type="Proteomes" id="UP000299367"/>
    </source>
</evidence>
<sequence>MKIQGIIKGNTIELLDQILDKILLPDGVKISIEIPDNLIIKQPKWPELETVIGLWKDDPEIDEIFDIINQERHQYHKFKQISGDW</sequence>
<organism evidence="1 2">
    <name type="scientific">Dolichospermum planctonicum</name>
    <dbReference type="NCBI Taxonomy" id="136072"/>
    <lineage>
        <taxon>Bacteria</taxon>
        <taxon>Bacillati</taxon>
        <taxon>Cyanobacteriota</taxon>
        <taxon>Cyanophyceae</taxon>
        <taxon>Nostocales</taxon>
        <taxon>Aphanizomenonaceae</taxon>
        <taxon>Dolichospermum</taxon>
    </lineage>
</organism>
<dbReference type="RefSeq" id="WP_137907711.1">
    <property type="nucleotide sequence ID" value="NZ_BJCF01000015.1"/>
</dbReference>
<protein>
    <submittedName>
        <fullName evidence="1">Uncharacterized protein</fullName>
    </submittedName>
</protein>
<gene>
    <name evidence="1" type="ORF">NIES80_17540</name>
</gene>
<dbReference type="Proteomes" id="UP000299367">
    <property type="component" value="Unassembled WGS sequence"/>
</dbReference>
<reference evidence="2" key="1">
    <citation type="submission" date="2019-02" db="EMBL/GenBank/DDBJ databases">
        <title>Draft genome sequence of Dolichospermum planctonicum NIES-80.</title>
        <authorList>
            <person name="Yamaguchi H."/>
            <person name="Suzuki S."/>
            <person name="Kawachi M."/>
        </authorList>
    </citation>
    <scope>NUCLEOTIDE SEQUENCE [LARGE SCALE GENOMIC DNA]</scope>
    <source>
        <strain evidence="2">NIES-80</strain>
    </source>
</reference>
<comment type="caution">
    <text evidence="1">The sequence shown here is derived from an EMBL/GenBank/DDBJ whole genome shotgun (WGS) entry which is preliminary data.</text>
</comment>
<dbReference type="EMBL" id="BJCF01000015">
    <property type="protein sequence ID" value="GCL42053.1"/>
    <property type="molecule type" value="Genomic_DNA"/>
</dbReference>
<accession>A0A480AEA6</accession>
<name>A0A480AEA6_9CYAN</name>
<dbReference type="OrthoDB" id="565210at2"/>
<evidence type="ECO:0000313" key="1">
    <source>
        <dbReference type="EMBL" id="GCL42053.1"/>
    </source>
</evidence>